<evidence type="ECO:0008006" key="4">
    <source>
        <dbReference type="Google" id="ProtNLM"/>
    </source>
</evidence>
<dbReference type="EMBL" id="CP053418">
    <property type="protein sequence ID" value="QJW84629.1"/>
    <property type="molecule type" value="Genomic_DNA"/>
</dbReference>
<keyword evidence="3" id="KW-1185">Reference proteome</keyword>
<name>A0ABX6P3D5_9BURK</name>
<sequence length="45" mass="4733">MTSTAAVTSTRRDRKAGGDLTRTRTRGARGAGKTITLRAVGDADR</sequence>
<proteinExistence type="predicted"/>
<evidence type="ECO:0000256" key="1">
    <source>
        <dbReference type="SAM" id="MobiDB-lite"/>
    </source>
</evidence>
<dbReference type="Proteomes" id="UP000500826">
    <property type="component" value="Chromosome"/>
</dbReference>
<evidence type="ECO:0000313" key="2">
    <source>
        <dbReference type="EMBL" id="QJW84629.1"/>
    </source>
</evidence>
<accession>A0ABX6P3D5</accession>
<reference evidence="2 3" key="1">
    <citation type="submission" date="2020-05" db="EMBL/GenBank/DDBJ databases">
        <title>Ramlibacter rhizophilus sp. nov., isolated from rhizosphere soil of national flower Mugunghwa from South Korea.</title>
        <authorList>
            <person name="Zheng-Fei Y."/>
            <person name="Huan T."/>
        </authorList>
    </citation>
    <scope>NUCLEOTIDE SEQUENCE [LARGE SCALE GENOMIC DNA]</scope>
    <source>
        <strain evidence="2 3">H242</strain>
    </source>
</reference>
<evidence type="ECO:0000313" key="3">
    <source>
        <dbReference type="Proteomes" id="UP000500826"/>
    </source>
</evidence>
<protein>
    <recommendedName>
        <fullName evidence="4">ATP-binding protein</fullName>
    </recommendedName>
</protein>
<feature type="region of interest" description="Disordered" evidence="1">
    <location>
        <begin position="1"/>
        <end position="45"/>
    </location>
</feature>
<organism evidence="2 3">
    <name type="scientific">Ramlibacter terrae</name>
    <dbReference type="NCBI Taxonomy" id="2732511"/>
    <lineage>
        <taxon>Bacteria</taxon>
        <taxon>Pseudomonadati</taxon>
        <taxon>Pseudomonadota</taxon>
        <taxon>Betaproteobacteria</taxon>
        <taxon>Burkholderiales</taxon>
        <taxon>Comamonadaceae</taxon>
        <taxon>Ramlibacter</taxon>
    </lineage>
</organism>
<gene>
    <name evidence="2" type="ORF">HK414_15910</name>
</gene>